<name>A0A5Q0QGS4_9SPHI</name>
<dbReference type="KEGG" id="sphe:GFH32_17650"/>
<keyword evidence="2" id="KW-1185">Reference proteome</keyword>
<sequence>MKYILLLSITVLIFSCGKQDYSPKPKGFYRINLPEKSYRKAALNCPYELEIPDYAKLANDEKNNKNRCWNNIEFPQFNATLHLSYFPIDSKATFQQLSEDARTFAFKHTPKATAIDQSTISIPAHDVYGIQYLIGGNTASNYQFFISDSSKHYLRGALYFNEKPHLDSIQPVLDFLKADIKHLIHSVKWK</sequence>
<dbReference type="PROSITE" id="PS51257">
    <property type="entry name" value="PROKAR_LIPOPROTEIN"/>
    <property type="match status" value="1"/>
</dbReference>
<reference evidence="1 2" key="1">
    <citation type="submission" date="2019-10" db="EMBL/GenBank/DDBJ databases">
        <authorList>
            <person name="Dong K."/>
        </authorList>
    </citation>
    <scope>NUCLEOTIDE SEQUENCE [LARGE SCALE GENOMIC DNA]</scope>
    <source>
        <strain evidence="2">dk4302</strain>
    </source>
</reference>
<dbReference type="InterPro" id="IPR019850">
    <property type="entry name" value="GldD-like"/>
</dbReference>
<dbReference type="Pfam" id="PF25593">
    <property type="entry name" value="GldD_lipo"/>
    <property type="match status" value="1"/>
</dbReference>
<proteinExistence type="predicted"/>
<gene>
    <name evidence="1" type="ORF">GFH32_17650</name>
</gene>
<evidence type="ECO:0000313" key="1">
    <source>
        <dbReference type="EMBL" id="QGA28301.1"/>
    </source>
</evidence>
<dbReference type="Proteomes" id="UP000326921">
    <property type="component" value="Chromosome"/>
</dbReference>
<evidence type="ECO:0000313" key="2">
    <source>
        <dbReference type="Proteomes" id="UP000326921"/>
    </source>
</evidence>
<accession>A0A5Q0QGS4</accession>
<dbReference type="AlphaFoldDB" id="A0A5Q0QGS4"/>
<organism evidence="1 2">
    <name type="scientific">Sphingobacterium zhuxiongii</name>
    <dbReference type="NCBI Taxonomy" id="2662364"/>
    <lineage>
        <taxon>Bacteria</taxon>
        <taxon>Pseudomonadati</taxon>
        <taxon>Bacteroidota</taxon>
        <taxon>Sphingobacteriia</taxon>
        <taxon>Sphingobacteriales</taxon>
        <taxon>Sphingobacteriaceae</taxon>
        <taxon>Sphingobacterium</taxon>
    </lineage>
</organism>
<protein>
    <submittedName>
        <fullName evidence="1">Gliding motility lipoprotein GldD</fullName>
    </submittedName>
</protein>
<keyword evidence="1" id="KW-0449">Lipoprotein</keyword>
<dbReference type="EMBL" id="CP045652">
    <property type="protein sequence ID" value="QGA28301.1"/>
    <property type="molecule type" value="Genomic_DNA"/>
</dbReference>